<evidence type="ECO:0000256" key="3">
    <source>
        <dbReference type="ARBA" id="ARBA00022692"/>
    </source>
</evidence>
<dbReference type="RefSeq" id="WP_145766184.1">
    <property type="nucleotide sequence ID" value="NZ_VIWW01000001.1"/>
</dbReference>
<feature type="transmembrane region" description="Helical" evidence="8">
    <location>
        <begin position="346"/>
        <end position="363"/>
    </location>
</feature>
<feature type="region of interest" description="Disordered" evidence="7">
    <location>
        <begin position="1"/>
        <end position="20"/>
    </location>
</feature>
<feature type="domain" description="Major facilitator superfamily (MFS) profile" evidence="9">
    <location>
        <begin position="27"/>
        <end position="520"/>
    </location>
</feature>
<feature type="transmembrane region" description="Helical" evidence="8">
    <location>
        <begin position="24"/>
        <end position="42"/>
    </location>
</feature>
<gene>
    <name evidence="10" type="ORF">FHX80_114895</name>
</gene>
<dbReference type="PANTHER" id="PTHR42718:SF9">
    <property type="entry name" value="MAJOR FACILITATOR SUPERFAMILY MULTIDRUG TRANSPORTER MFSC"/>
    <property type="match status" value="1"/>
</dbReference>
<feature type="transmembrane region" description="Helical" evidence="8">
    <location>
        <begin position="313"/>
        <end position="334"/>
    </location>
</feature>
<dbReference type="Pfam" id="PF07690">
    <property type="entry name" value="MFS_1"/>
    <property type="match status" value="1"/>
</dbReference>
<feature type="compositionally biased region" description="Basic and acidic residues" evidence="7">
    <location>
        <begin position="9"/>
        <end position="20"/>
    </location>
</feature>
<feature type="transmembrane region" description="Helical" evidence="8">
    <location>
        <begin position="281"/>
        <end position="301"/>
    </location>
</feature>
<dbReference type="GO" id="GO:0022857">
    <property type="term" value="F:transmembrane transporter activity"/>
    <property type="evidence" value="ECO:0007669"/>
    <property type="project" value="InterPro"/>
</dbReference>
<keyword evidence="6" id="KW-0046">Antibiotic resistance</keyword>
<evidence type="ECO:0000256" key="4">
    <source>
        <dbReference type="ARBA" id="ARBA00022989"/>
    </source>
</evidence>
<keyword evidence="2" id="KW-0813">Transport</keyword>
<dbReference type="SUPFAM" id="SSF103473">
    <property type="entry name" value="MFS general substrate transporter"/>
    <property type="match status" value="1"/>
</dbReference>
<name>A0A561V465_9ACTN</name>
<keyword evidence="3 8" id="KW-0812">Transmembrane</keyword>
<comment type="caution">
    <text evidence="10">The sequence shown here is derived from an EMBL/GenBank/DDBJ whole genome shotgun (WGS) entry which is preliminary data.</text>
</comment>
<evidence type="ECO:0000256" key="2">
    <source>
        <dbReference type="ARBA" id="ARBA00022448"/>
    </source>
</evidence>
<organism evidence="10 11">
    <name type="scientific">Streptomyces brevispora</name>
    <dbReference type="NCBI Taxonomy" id="887462"/>
    <lineage>
        <taxon>Bacteria</taxon>
        <taxon>Bacillati</taxon>
        <taxon>Actinomycetota</taxon>
        <taxon>Actinomycetes</taxon>
        <taxon>Kitasatosporales</taxon>
        <taxon>Streptomycetaceae</taxon>
        <taxon>Streptomyces</taxon>
    </lineage>
</organism>
<feature type="transmembrane region" description="Helical" evidence="8">
    <location>
        <begin position="497"/>
        <end position="516"/>
    </location>
</feature>
<feature type="compositionally biased region" description="Low complexity" evidence="7">
    <location>
        <begin position="537"/>
        <end position="551"/>
    </location>
</feature>
<dbReference type="PROSITE" id="PS50850">
    <property type="entry name" value="MFS"/>
    <property type="match status" value="1"/>
</dbReference>
<evidence type="ECO:0000256" key="1">
    <source>
        <dbReference type="ARBA" id="ARBA00004651"/>
    </source>
</evidence>
<sequence length="551" mass="55611">MSVSPTATAHDRERSGEGPRTRSFLGTLIAGCLAVFVAQLATTIPATLNGLFQADLQPLGSQLTWITAAFLLPIVVLELTFGVLGDLFGRRRLLVGGALLMVAGEVVAASAPDVILLCVGQVLSGIGAAAVIPTSLTVIAVRTDDGPRRARVIAIWVTSLAVGNTLAPLLGGITANFGSWRWSFVVLAALAALSALVSALFAEESSAPEGRKLDVRGQITIAVALIALLYAVVQGPADGWGSPLIVVAFVVAAVFLALFVRIENSAKAPLLPLDIFRNRSFSIAAVVAVVGMFAFLGAGYATSMRMGPLQHQSPMRIAVAFLVSNCWVAVLTPVTGRMLTRLAPRWVLGFGLALISAGGFWAATLPITDTSLLSITLPLGLIGIGFGFTVSSITATAVNTVPAHLAGMASATTSLLRDLGFALGPAVVGAIALSRADSLFSTGLAQATDLSPAAQAAAGQLAEAAGPLAVNSAPAGSPPAEAAGLALESLSNGFSTGYLVCGIAALLCCVLVVGALRDKTGGDGAASTPDSGETSTPDSGAADAPAEGAAV</sequence>
<accession>A0A561V465</accession>
<feature type="transmembrane region" description="Helical" evidence="8">
    <location>
        <begin position="180"/>
        <end position="201"/>
    </location>
</feature>
<dbReference type="GO" id="GO:0046677">
    <property type="term" value="P:response to antibiotic"/>
    <property type="evidence" value="ECO:0007669"/>
    <property type="project" value="UniProtKB-KW"/>
</dbReference>
<feature type="transmembrane region" description="Helical" evidence="8">
    <location>
        <begin position="375"/>
        <end position="398"/>
    </location>
</feature>
<evidence type="ECO:0000256" key="8">
    <source>
        <dbReference type="SAM" id="Phobius"/>
    </source>
</evidence>
<feature type="transmembrane region" description="Helical" evidence="8">
    <location>
        <begin position="93"/>
        <end position="116"/>
    </location>
</feature>
<proteinExistence type="predicted"/>
<dbReference type="AlphaFoldDB" id="A0A561V465"/>
<evidence type="ECO:0000256" key="5">
    <source>
        <dbReference type="ARBA" id="ARBA00023136"/>
    </source>
</evidence>
<dbReference type="CDD" id="cd17321">
    <property type="entry name" value="MFS_MMR_MDR_like"/>
    <property type="match status" value="1"/>
</dbReference>
<feature type="transmembrane region" description="Helical" evidence="8">
    <location>
        <begin position="62"/>
        <end position="81"/>
    </location>
</feature>
<feature type="transmembrane region" description="Helical" evidence="8">
    <location>
        <begin position="239"/>
        <end position="260"/>
    </location>
</feature>
<dbReference type="PANTHER" id="PTHR42718">
    <property type="entry name" value="MAJOR FACILITATOR SUPERFAMILY MULTIDRUG TRANSPORTER MFSC"/>
    <property type="match status" value="1"/>
</dbReference>
<evidence type="ECO:0000259" key="9">
    <source>
        <dbReference type="PROSITE" id="PS50850"/>
    </source>
</evidence>
<comment type="subcellular location">
    <subcellularLocation>
        <location evidence="1">Cell membrane</location>
        <topology evidence="1">Multi-pass membrane protein</topology>
    </subcellularLocation>
</comment>
<dbReference type="OrthoDB" id="9781469at2"/>
<evidence type="ECO:0000313" key="10">
    <source>
        <dbReference type="EMBL" id="TWG06400.1"/>
    </source>
</evidence>
<feature type="region of interest" description="Disordered" evidence="7">
    <location>
        <begin position="521"/>
        <end position="551"/>
    </location>
</feature>
<evidence type="ECO:0000313" key="11">
    <source>
        <dbReference type="Proteomes" id="UP000318186"/>
    </source>
</evidence>
<reference evidence="10 11" key="1">
    <citation type="submission" date="2019-06" db="EMBL/GenBank/DDBJ databases">
        <title>Sequencing the genomes of 1000 actinobacteria strains.</title>
        <authorList>
            <person name="Klenk H.-P."/>
        </authorList>
    </citation>
    <scope>NUCLEOTIDE SEQUENCE [LARGE SCALE GENOMIC DNA]</scope>
    <source>
        <strain evidence="10 11">DSM 42059</strain>
    </source>
</reference>
<feature type="transmembrane region" description="Helical" evidence="8">
    <location>
        <begin position="419"/>
        <end position="436"/>
    </location>
</feature>
<feature type="transmembrane region" description="Helical" evidence="8">
    <location>
        <begin position="153"/>
        <end position="174"/>
    </location>
</feature>
<dbReference type="EMBL" id="VIWW01000001">
    <property type="protein sequence ID" value="TWG06400.1"/>
    <property type="molecule type" value="Genomic_DNA"/>
</dbReference>
<dbReference type="Gene3D" id="1.20.1250.20">
    <property type="entry name" value="MFS general substrate transporter like domains"/>
    <property type="match status" value="1"/>
</dbReference>
<feature type="transmembrane region" description="Helical" evidence="8">
    <location>
        <begin position="122"/>
        <end position="141"/>
    </location>
</feature>
<dbReference type="InterPro" id="IPR036259">
    <property type="entry name" value="MFS_trans_sf"/>
</dbReference>
<protein>
    <submittedName>
        <fullName evidence="10">EmrB/QacA subfamily drug resistance transporter</fullName>
    </submittedName>
</protein>
<evidence type="ECO:0000256" key="7">
    <source>
        <dbReference type="SAM" id="MobiDB-lite"/>
    </source>
</evidence>
<keyword evidence="4 8" id="KW-1133">Transmembrane helix</keyword>
<keyword evidence="5 8" id="KW-0472">Membrane</keyword>
<feature type="transmembrane region" description="Helical" evidence="8">
    <location>
        <begin position="213"/>
        <end position="233"/>
    </location>
</feature>
<dbReference type="InterPro" id="IPR020846">
    <property type="entry name" value="MFS_dom"/>
</dbReference>
<dbReference type="GO" id="GO:0005886">
    <property type="term" value="C:plasma membrane"/>
    <property type="evidence" value="ECO:0007669"/>
    <property type="project" value="UniProtKB-SubCell"/>
</dbReference>
<dbReference type="Proteomes" id="UP000318186">
    <property type="component" value="Unassembled WGS sequence"/>
</dbReference>
<dbReference type="InterPro" id="IPR011701">
    <property type="entry name" value="MFS"/>
</dbReference>
<evidence type="ECO:0000256" key="6">
    <source>
        <dbReference type="ARBA" id="ARBA00023251"/>
    </source>
</evidence>
<dbReference type="Gene3D" id="1.20.1720.10">
    <property type="entry name" value="Multidrug resistance protein D"/>
    <property type="match status" value="1"/>
</dbReference>